<dbReference type="EC" id="1.14.14.1" evidence="19"/>
<dbReference type="FunFam" id="1.10.630.10:FF:000001">
    <property type="entry name" value="Cytochrome P450, family 2"/>
    <property type="match status" value="1"/>
</dbReference>
<dbReference type="InterPro" id="IPR001128">
    <property type="entry name" value="Cyt_P450"/>
</dbReference>
<comment type="subcellular location">
    <subcellularLocation>
        <location evidence="3">Endoplasmic reticulum membrane</location>
    </subcellularLocation>
    <subcellularLocation>
        <location evidence="2">Microsome membrane</location>
    </subcellularLocation>
</comment>
<dbReference type="PRINTS" id="PR00463">
    <property type="entry name" value="EP450I"/>
</dbReference>
<keyword evidence="7" id="KW-0256">Endoplasmic reticulum</keyword>
<dbReference type="PRINTS" id="PR01684">
    <property type="entry name" value="EP450ICYP2A"/>
</dbReference>
<dbReference type="DNASU" id="100127628"/>
<dbReference type="AGR" id="Xenbase:XB-GENE-5892300"/>
<evidence type="ECO:0000256" key="3">
    <source>
        <dbReference type="ARBA" id="ARBA00004586"/>
    </source>
</evidence>
<proteinExistence type="evidence at transcript level"/>
<dbReference type="PRINTS" id="PR00385">
    <property type="entry name" value="P450"/>
</dbReference>
<dbReference type="GO" id="GO:0005737">
    <property type="term" value="C:cytoplasm"/>
    <property type="evidence" value="ECO:0000318"/>
    <property type="project" value="GO_Central"/>
</dbReference>
<keyword evidence="10 13" id="KW-0408">Iron</keyword>
<sequence>MELGVTWSLILAVIVSFLVYSFTWRRKLRKINMPPGPPLYPLLGNMLQISAKEFPQSLVKLSEKYGTVFTVYLPSKPAVILSGYDCIKEALLDNNESFGARGESPLGYLLFKDYGVIFSNGERWKQLRRFSLSCLRDFGMGKKSIEERIQEEARCLVEELGKNGDTPMDPTYMLTLAVSNVICTVVFGERFDYKDEKFMTLISLLKIVSRDFSSAWGILLNLFPNTLSRLPGPPQRLFRNFDKLKAFVAESLKSHQETLNSDCPRDFIDCFLIKMEKEKNNPQTEFHSDNLFGTVLDLFFAGTETTSITLKYSFLMLLKYTEVTRKAMEEIDNIIGQERCPFYEDRIKMPYTNAVIHEIQRMADIVPLGVPHATTHDIIFRGYNIPKDTIIFPLMTSVLKDPKYFNDPKQFDPAHFLDENGSFKKNDAFQPFSIGKRSCLGEGLARMEIFLFITSILQAFNLKSDTAPQDIDITPEPDKNGAIPRTYKMYFVPK</sequence>
<evidence type="ECO:0000256" key="7">
    <source>
        <dbReference type="ARBA" id="ARBA00022824"/>
    </source>
</evidence>
<dbReference type="GO" id="GO:0020037">
    <property type="term" value="F:heme binding"/>
    <property type="evidence" value="ECO:0000318"/>
    <property type="project" value="GO_Central"/>
</dbReference>
<dbReference type="GeneID" id="100127628"/>
<gene>
    <name evidence="17 19 20" type="primary">cyp2a6.2</name>
    <name evidence="19" type="synonym">cpci</name>
    <name evidence="20" type="synonym">cyp2a6</name>
    <name evidence="19" type="synonym">cyp2c</name>
    <name evidence="19" type="synonym">cyp2c17</name>
    <name evidence="19" type="synonym">cyp2c18</name>
    <name evidence="16" type="synonym">LOC100127628</name>
    <name evidence="19" type="synonym">p450-6b/29c</name>
    <name evidence="19" type="synonym">p450iic17</name>
</gene>
<dbReference type="InterPro" id="IPR017972">
    <property type="entry name" value="Cyt_P450_CS"/>
</dbReference>
<dbReference type="InterPro" id="IPR036396">
    <property type="entry name" value="Cyt_P450_sf"/>
</dbReference>
<evidence type="ECO:0000256" key="8">
    <source>
        <dbReference type="ARBA" id="ARBA00022848"/>
    </source>
</evidence>
<dbReference type="InterPro" id="IPR002401">
    <property type="entry name" value="Cyt_P450_E_grp-I"/>
</dbReference>
<comment type="cofactor">
    <cofactor evidence="1 13">
        <name>heme</name>
        <dbReference type="ChEBI" id="CHEBI:30413"/>
    </cofactor>
</comment>
<dbReference type="PANTHER" id="PTHR24300:SF390">
    <property type="entry name" value="CYTOCHROME P450 FAMILY 2 SUBFAMILY A MEMBER 6 GENE 2"/>
    <property type="match status" value="1"/>
</dbReference>
<dbReference type="ExpressionAtlas" id="A8E5W6">
    <property type="expression patterns" value="baseline"/>
</dbReference>
<dbReference type="Proteomes" id="UP000008143">
    <property type="component" value="Chromosome 8"/>
</dbReference>
<dbReference type="STRING" id="8364.ENSXETP00000022723"/>
<reference evidence="17" key="4">
    <citation type="submission" date="2011-07" db="UniProtKB">
        <authorList>
            <consortium name="Ensembl"/>
        </authorList>
    </citation>
    <scope>IDENTIFICATION</scope>
</reference>
<organism evidence="16">
    <name type="scientific">Xenopus tropicalis</name>
    <name type="common">Western clawed frog</name>
    <name type="synonym">Silurana tropicalis</name>
    <dbReference type="NCBI Taxonomy" id="8364"/>
    <lineage>
        <taxon>Eukaryota</taxon>
        <taxon>Metazoa</taxon>
        <taxon>Chordata</taxon>
        <taxon>Craniata</taxon>
        <taxon>Vertebrata</taxon>
        <taxon>Euteleostomi</taxon>
        <taxon>Amphibia</taxon>
        <taxon>Batrachia</taxon>
        <taxon>Anura</taxon>
        <taxon>Pipoidea</taxon>
        <taxon>Pipidae</taxon>
        <taxon>Xenopodinae</taxon>
        <taxon>Xenopus</taxon>
        <taxon>Silurana</taxon>
    </lineage>
</organism>
<dbReference type="InterPro" id="IPR050182">
    <property type="entry name" value="Cytochrome_P450_fam2"/>
</dbReference>
<evidence type="ECO:0000256" key="14">
    <source>
        <dbReference type="RuleBase" id="RU000461"/>
    </source>
</evidence>
<accession>F6TNK8</accession>
<accession>F6W2R6</accession>
<reference evidence="17" key="3">
    <citation type="journal article" date="2010" name="Science">
        <title>The genome of the Western clawed frog Xenopus tropicalis.</title>
        <authorList>
            <person name="Hellsten U."/>
            <person name="Harland R.M."/>
            <person name="Gilchrist M.J."/>
            <person name="Hendrix D."/>
            <person name="Jurka J."/>
            <person name="Kapitonov V."/>
            <person name="Ovcharenko I."/>
            <person name="Putnam N.H."/>
            <person name="Shu S."/>
            <person name="Taher L."/>
            <person name="Blitz I.L."/>
            <person name="Blumberg B."/>
            <person name="Dichmann D.S."/>
            <person name="Dubchak I."/>
            <person name="Amaya E."/>
            <person name="Detter J.C."/>
            <person name="Fletcher R."/>
            <person name="Gerhard D.S."/>
            <person name="Goodstein D."/>
            <person name="Graves T."/>
            <person name="Grigoriev I.V."/>
            <person name="Grimwood J."/>
            <person name="Kawashima T."/>
            <person name="Lindquist E."/>
            <person name="Lucas S.M."/>
            <person name="Mead P.E."/>
            <person name="Mitros T."/>
            <person name="Ogino H."/>
            <person name="Ohta Y."/>
            <person name="Poliakov A.V."/>
            <person name="Pollet N."/>
            <person name="Robert J."/>
            <person name="Salamov A."/>
            <person name="Sater A.K."/>
            <person name="Schmutz J."/>
            <person name="Terry A."/>
            <person name="Vize P.D."/>
            <person name="Warren W.C."/>
            <person name="Wells D."/>
            <person name="Wills A."/>
            <person name="Wilson R.K."/>
            <person name="Zimmerman L.B."/>
            <person name="Zorn A.M."/>
            <person name="Grainger R."/>
            <person name="Grammer T."/>
            <person name="Khokha M.K."/>
            <person name="Richardson P.M."/>
            <person name="Rokhsar D.S."/>
        </authorList>
    </citation>
    <scope>NUCLEOTIDE SEQUENCE [LARGE SCALE GENOMIC DNA]</scope>
    <source>
        <strain evidence="17">Nigerian</strain>
    </source>
</reference>
<dbReference type="GO" id="GO:0019373">
    <property type="term" value="P:epoxygenase P450 pathway"/>
    <property type="evidence" value="ECO:0000318"/>
    <property type="project" value="GO_Central"/>
</dbReference>
<feature type="transmembrane region" description="Helical" evidence="15">
    <location>
        <begin position="6"/>
        <end position="24"/>
    </location>
</feature>
<dbReference type="GO" id="GO:0008392">
    <property type="term" value="F:arachidonate epoxygenase activity"/>
    <property type="evidence" value="ECO:0000318"/>
    <property type="project" value="GO_Central"/>
</dbReference>
<keyword evidence="6 13" id="KW-0479">Metal-binding</keyword>
<evidence type="ECO:0000256" key="13">
    <source>
        <dbReference type="PIRSR" id="PIRSR602401-1"/>
    </source>
</evidence>
<comment type="similarity">
    <text evidence="4 14">Belongs to the cytochrome P450 family.</text>
</comment>
<evidence type="ECO:0000256" key="5">
    <source>
        <dbReference type="ARBA" id="ARBA00022617"/>
    </source>
</evidence>
<dbReference type="eggNOG" id="KOG0156">
    <property type="taxonomic scope" value="Eukaryota"/>
</dbReference>
<evidence type="ECO:0000256" key="10">
    <source>
        <dbReference type="ARBA" id="ARBA00023004"/>
    </source>
</evidence>
<evidence type="ECO:0000256" key="4">
    <source>
        <dbReference type="ARBA" id="ARBA00010617"/>
    </source>
</evidence>
<evidence type="ECO:0000313" key="20">
    <source>
        <dbReference type="Xenbase" id="XB-GENE-5892300"/>
    </source>
</evidence>
<dbReference type="GO" id="GO:0005506">
    <property type="term" value="F:iron ion binding"/>
    <property type="evidence" value="ECO:0007669"/>
    <property type="project" value="InterPro"/>
</dbReference>
<dbReference type="Reactome" id="R-XTR-211981">
    <property type="pathway name" value="Xenobiotics"/>
</dbReference>
<keyword evidence="11 14" id="KW-0503">Monooxygenase</keyword>
<evidence type="ECO:0000256" key="12">
    <source>
        <dbReference type="ARBA" id="ARBA00023136"/>
    </source>
</evidence>
<dbReference type="HOGENOM" id="CLU_001570_22_3_1"/>
<keyword evidence="9 14" id="KW-0560">Oxidoreductase</keyword>
<dbReference type="GeneTree" id="ENSGT00940000155736"/>
<dbReference type="Pfam" id="PF00067">
    <property type="entry name" value="p450"/>
    <property type="match status" value="1"/>
</dbReference>
<reference evidence="19" key="1">
    <citation type="journal article" date="2002" name="Dev. Dyn.">
        <title>Genetic and genomic tools for Xenopus research: The NIH Xenopus initiative.</title>
        <authorList>
            <person name="Klein S.L."/>
            <person name="Strausberg R.L."/>
            <person name="Wagner L."/>
            <person name="Pontius J."/>
            <person name="Clifton S.W."/>
            <person name="Richardson P."/>
        </authorList>
    </citation>
    <scope>NUCLEOTIDE SEQUENCE</scope>
</reference>
<dbReference type="SUPFAM" id="SSF48264">
    <property type="entry name" value="Cytochrome P450"/>
    <property type="match status" value="1"/>
</dbReference>
<dbReference type="GO" id="GO:0016712">
    <property type="term" value="F:oxidoreductase activity, acting on paired donors, with incorporation or reduction of molecular oxygen, reduced flavin or flavoprotein as one donor, and incorporation of one atom of oxygen"/>
    <property type="evidence" value="ECO:0000318"/>
    <property type="project" value="GO_Central"/>
</dbReference>
<dbReference type="PROSITE" id="PS00086">
    <property type="entry name" value="CYTOCHROME_P450"/>
    <property type="match status" value="1"/>
</dbReference>
<keyword evidence="5 13" id="KW-0349">Heme</keyword>
<evidence type="ECO:0000256" key="11">
    <source>
        <dbReference type="ARBA" id="ARBA00023033"/>
    </source>
</evidence>
<dbReference type="Gene3D" id="1.10.630.10">
    <property type="entry name" value="Cytochrome P450"/>
    <property type="match status" value="1"/>
</dbReference>
<dbReference type="OrthoDB" id="1055148at2759"/>
<dbReference type="Bgee" id="ENSXETG00000024858">
    <property type="expression patterns" value="Expressed in liver and 7 other cell types or tissues"/>
</dbReference>
<dbReference type="Reactome" id="R-XTR-211935">
    <property type="pathway name" value="Fatty acids"/>
</dbReference>
<dbReference type="Reactome" id="R-XTR-211999">
    <property type="pathway name" value="CYP2E1 reactions"/>
</dbReference>
<dbReference type="PaxDb" id="8364-ENSXETP00000053455"/>
<dbReference type="InterPro" id="IPR008067">
    <property type="entry name" value="Cyt_P450_E_grp-I_CYP2A-like"/>
</dbReference>
<accession>A8E5W6</accession>
<dbReference type="Reactome" id="R-XTR-211958">
    <property type="pathway name" value="Miscellaneous substrates"/>
</dbReference>
<evidence type="ECO:0000313" key="16">
    <source>
        <dbReference type="EMBL" id="AAI53745.1"/>
    </source>
</evidence>
<evidence type="ECO:0000313" key="17">
    <source>
        <dbReference type="Ensembl" id="ENSXETP00000053455"/>
    </source>
</evidence>
<reference evidence="19" key="5">
    <citation type="submission" date="2025-04" db="UniProtKB">
        <authorList>
            <consortium name="RefSeq"/>
        </authorList>
    </citation>
    <scope>IDENTIFICATION</scope>
</reference>
<dbReference type="KEGG" id="xtr:100127628"/>
<evidence type="ECO:0000313" key="19">
    <source>
        <dbReference type="RefSeq" id="NP_001106451.1"/>
    </source>
</evidence>
<keyword evidence="15" id="KW-0812">Transmembrane</keyword>
<evidence type="ECO:0000256" key="6">
    <source>
        <dbReference type="ARBA" id="ARBA00022723"/>
    </source>
</evidence>
<dbReference type="OMA" id="AWWIAND"/>
<dbReference type="Reactome" id="R-XTR-211945">
    <property type="pathway name" value="Phase I - Functionalization of compounds"/>
</dbReference>
<evidence type="ECO:0000256" key="1">
    <source>
        <dbReference type="ARBA" id="ARBA00001971"/>
    </source>
</evidence>
<keyword evidence="12 15" id="KW-0472">Membrane</keyword>
<keyword evidence="18" id="KW-1185">Reference proteome</keyword>
<keyword evidence="8" id="KW-0492">Microsome</keyword>
<evidence type="ECO:0000256" key="2">
    <source>
        <dbReference type="ARBA" id="ARBA00004524"/>
    </source>
</evidence>
<dbReference type="CTD" id="100127628"/>
<evidence type="ECO:0000256" key="9">
    <source>
        <dbReference type="ARBA" id="ARBA00023002"/>
    </source>
</evidence>
<feature type="binding site" description="axial binding residue" evidence="13">
    <location>
        <position position="439"/>
    </location>
    <ligand>
        <name>heme</name>
        <dbReference type="ChEBI" id="CHEBI:30413"/>
    </ligand>
    <ligandPart>
        <name>Fe</name>
        <dbReference type="ChEBI" id="CHEBI:18248"/>
    </ligandPart>
</feature>
<dbReference type="RefSeq" id="NP_001106451.1">
    <property type="nucleotide sequence ID" value="NM_001112980.1"/>
</dbReference>
<dbReference type="GO" id="GO:0005789">
    <property type="term" value="C:endoplasmic reticulum membrane"/>
    <property type="evidence" value="ECO:0007669"/>
    <property type="project" value="UniProtKB-SubCell"/>
</dbReference>
<dbReference type="PANTHER" id="PTHR24300">
    <property type="entry name" value="CYTOCHROME P450 508A4-RELATED"/>
    <property type="match status" value="1"/>
</dbReference>
<dbReference type="EMBL" id="BC153744">
    <property type="protein sequence ID" value="AAI53745.1"/>
    <property type="molecule type" value="mRNA"/>
</dbReference>
<dbReference type="GO" id="GO:0006805">
    <property type="term" value="P:xenobiotic metabolic process"/>
    <property type="evidence" value="ECO:0000318"/>
    <property type="project" value="GO_Central"/>
</dbReference>
<keyword evidence="15" id="KW-1133">Transmembrane helix</keyword>
<dbReference type="AlphaFoldDB" id="A8E5W6"/>
<evidence type="ECO:0000256" key="15">
    <source>
        <dbReference type="SAM" id="Phobius"/>
    </source>
</evidence>
<dbReference type="Xenbase" id="XB-GENE-5892300">
    <property type="gene designation" value="cyp2a6.2"/>
</dbReference>
<dbReference type="Ensembl" id="ENSXETT00000053455">
    <property type="protein sequence ID" value="ENSXETP00000053455"/>
    <property type="gene ID" value="ENSXETG00000024858"/>
</dbReference>
<reference evidence="16" key="2">
    <citation type="submission" date="2007-09" db="EMBL/GenBank/DDBJ databases">
        <authorList>
            <consortium name="NIH - Xenopus Gene Collection (XGC) project"/>
        </authorList>
    </citation>
    <scope>NUCLEOTIDE SEQUENCE [LARGE SCALE MRNA]</scope>
    <source>
        <tissue evidence="16">Thymus</tissue>
    </source>
</reference>
<protein>
    <submittedName>
        <fullName evidence="17 19">Cytochrome P450 family 2 subfamily a member 6 gene 2</fullName>
        <ecNumber evidence="19">1.14.14.1</ecNumber>
    </submittedName>
    <submittedName>
        <fullName evidence="16">LOC100127628 protein</fullName>
    </submittedName>
</protein>
<name>A8E5W6_XENTR</name>
<evidence type="ECO:0000313" key="18">
    <source>
        <dbReference type="Proteomes" id="UP000008143"/>
    </source>
</evidence>